<dbReference type="Proteomes" id="UP000030747">
    <property type="component" value="Unassembled WGS sequence"/>
</dbReference>
<evidence type="ECO:0000313" key="1">
    <source>
        <dbReference type="EMBL" id="CDJ44015.1"/>
    </source>
</evidence>
<dbReference type="OrthoDB" id="10575485at2759"/>
<accession>U6L8B2</accession>
<organism evidence="1 2">
    <name type="scientific">Eimeria tenella</name>
    <name type="common">Coccidian parasite</name>
    <dbReference type="NCBI Taxonomy" id="5802"/>
    <lineage>
        <taxon>Eukaryota</taxon>
        <taxon>Sar</taxon>
        <taxon>Alveolata</taxon>
        <taxon>Apicomplexa</taxon>
        <taxon>Conoidasida</taxon>
        <taxon>Coccidia</taxon>
        <taxon>Eucoccidiorida</taxon>
        <taxon>Eimeriorina</taxon>
        <taxon>Eimeriidae</taxon>
        <taxon>Eimeria</taxon>
    </lineage>
</organism>
<feature type="non-terminal residue" evidence="1">
    <location>
        <position position="1"/>
    </location>
</feature>
<gene>
    <name evidence="1" type="ORF">ETH_00016375</name>
</gene>
<reference evidence="1" key="1">
    <citation type="submission" date="2013-10" db="EMBL/GenBank/DDBJ databases">
        <title>Genomic analysis of the causative agents of coccidiosis in chickens.</title>
        <authorList>
            <person name="Reid A.J."/>
            <person name="Blake D."/>
            <person name="Billington K."/>
            <person name="Browne H."/>
            <person name="Dunn M."/>
            <person name="Hung S."/>
            <person name="Kawahara F."/>
            <person name="Miranda-Saavedra D."/>
            <person name="Mourier T."/>
            <person name="Nagra H."/>
            <person name="Otto T.D."/>
            <person name="Rawlings N."/>
            <person name="Sanchez A."/>
            <person name="Sanders M."/>
            <person name="Subramaniam C."/>
            <person name="Tay Y."/>
            <person name="Dear P."/>
            <person name="Doerig C."/>
            <person name="Gruber A."/>
            <person name="Parkinson J."/>
            <person name="Shirley M."/>
            <person name="Wan K.L."/>
            <person name="Berriman M."/>
            <person name="Tomley F."/>
            <person name="Pain A."/>
        </authorList>
    </citation>
    <scope>NUCLEOTIDE SEQUENCE [LARGE SCALE GENOMIC DNA]</scope>
    <source>
        <strain evidence="1">Houghton</strain>
    </source>
</reference>
<dbReference type="RefSeq" id="XP_013234764.1">
    <property type="nucleotide sequence ID" value="XM_013379310.1"/>
</dbReference>
<dbReference type="EMBL" id="HG676485">
    <property type="protein sequence ID" value="CDJ44015.1"/>
    <property type="molecule type" value="Genomic_DNA"/>
</dbReference>
<dbReference type="VEuPathDB" id="ToxoDB:ETH2_1477300"/>
<sequence length="289" mass="31631">VIDAKTGERKASVETPFPVKWLALTERVLLFLLACGELYLLPFAAAADQQEQEQQQQQQQQPLLLLSCCSKAELLMDDYVLVAQTGDRTICIWYNIEDFRRVELLGVEGLLLGFVFEVEKEKKKKMEKWKVADTPQAPTVAALLLLLQQQEVAAAAAASLWQRLRDSILDFELFKPFNSSWGAPLDGGGPPEGLWGLQQRLAAAAVAAAAAGDAATAKFIRKINKRQNSGNKETQETDKAFLMLKAGSELSAPYLGAAALKGQFAAAEALLLQQGAAAAAVEMHRQLYR</sequence>
<dbReference type="VEuPathDB" id="ToxoDB:ETH_00016375"/>
<proteinExistence type="predicted"/>
<name>U6L8B2_EIMTE</name>
<dbReference type="GeneID" id="25252429"/>
<reference evidence="1" key="2">
    <citation type="submission" date="2013-10" db="EMBL/GenBank/DDBJ databases">
        <authorList>
            <person name="Aslett M."/>
        </authorList>
    </citation>
    <scope>NUCLEOTIDE SEQUENCE [LARGE SCALE GENOMIC DNA]</scope>
    <source>
        <strain evidence="1">Houghton</strain>
    </source>
</reference>
<dbReference type="AlphaFoldDB" id="U6L8B2"/>
<keyword evidence="2" id="KW-1185">Reference proteome</keyword>
<evidence type="ECO:0000313" key="2">
    <source>
        <dbReference type="Proteomes" id="UP000030747"/>
    </source>
</evidence>
<protein>
    <submittedName>
        <fullName evidence="1">Uncharacterized protein</fullName>
    </submittedName>
</protein>